<keyword evidence="1 2" id="KW-0193">Cuticle</keyword>
<evidence type="ECO:0000313" key="5">
    <source>
        <dbReference type="EMBL" id="KNC27434.1"/>
    </source>
</evidence>
<dbReference type="Proteomes" id="UP000037069">
    <property type="component" value="Unassembled WGS sequence"/>
</dbReference>
<dbReference type="STRING" id="7375.A0A0L0C7P8"/>
<dbReference type="Pfam" id="PF00379">
    <property type="entry name" value="Chitin_bind_4"/>
    <property type="match status" value="1"/>
</dbReference>
<comment type="caution">
    <text evidence="5">The sequence shown here is derived from an EMBL/GenBank/DDBJ whole genome shotgun (WGS) entry which is preliminary data.</text>
</comment>
<dbReference type="PROSITE" id="PS51155">
    <property type="entry name" value="CHIT_BIND_RR_2"/>
    <property type="match status" value="1"/>
</dbReference>
<dbReference type="PANTHER" id="PTHR12236">
    <property type="entry name" value="STRUCTURAL CONTITUENT OF CUTICLE"/>
    <property type="match status" value="1"/>
</dbReference>
<evidence type="ECO:0000256" key="4">
    <source>
        <dbReference type="SAM" id="SignalP"/>
    </source>
</evidence>
<sequence>MNSWSSFAVVLAVCGLAAAGHYHHEGGHGGHGGAGVAVHYSVVTEHKADQHGHGGGSGHDAGHATVHTWGQDAAAGHDEGHSEGAYDEGYYGGHDDGGHVVEYYGGHDDVHSSGGHDSGHYGGHDGGHDDGHDHHAYPKYEFSYGVKDPKTGDIKSQSETRDGGNVKGSYTVKEADGTTRHVEYSADKHKGFNAVVHTSGQAHAGHGAEYAHGGHDHGYDHGHGKASSYVIVKKQEESKH</sequence>
<dbReference type="PRINTS" id="PR00947">
    <property type="entry name" value="CUTICLE"/>
</dbReference>
<evidence type="ECO:0000256" key="3">
    <source>
        <dbReference type="SAM" id="MobiDB-lite"/>
    </source>
</evidence>
<protein>
    <recommendedName>
        <fullName evidence="7">Cuticle protein 19</fullName>
    </recommendedName>
</protein>
<dbReference type="GO" id="GO:0031012">
    <property type="term" value="C:extracellular matrix"/>
    <property type="evidence" value="ECO:0007669"/>
    <property type="project" value="TreeGrafter"/>
</dbReference>
<dbReference type="PANTHER" id="PTHR12236:SF95">
    <property type="entry name" value="CUTICULAR PROTEIN 76BD, ISOFORM C-RELATED"/>
    <property type="match status" value="1"/>
</dbReference>
<dbReference type="InterPro" id="IPR051217">
    <property type="entry name" value="Insect_Cuticle_Struc_Prot"/>
</dbReference>
<organism evidence="5 6">
    <name type="scientific">Lucilia cuprina</name>
    <name type="common">Green bottle fly</name>
    <name type="synonym">Australian sheep blowfly</name>
    <dbReference type="NCBI Taxonomy" id="7375"/>
    <lineage>
        <taxon>Eukaryota</taxon>
        <taxon>Metazoa</taxon>
        <taxon>Ecdysozoa</taxon>
        <taxon>Arthropoda</taxon>
        <taxon>Hexapoda</taxon>
        <taxon>Insecta</taxon>
        <taxon>Pterygota</taxon>
        <taxon>Neoptera</taxon>
        <taxon>Endopterygota</taxon>
        <taxon>Diptera</taxon>
        <taxon>Brachycera</taxon>
        <taxon>Muscomorpha</taxon>
        <taxon>Oestroidea</taxon>
        <taxon>Calliphoridae</taxon>
        <taxon>Luciliinae</taxon>
        <taxon>Lucilia</taxon>
    </lineage>
</organism>
<gene>
    <name evidence="5" type="ORF">FF38_06490</name>
</gene>
<feature type="region of interest" description="Disordered" evidence="3">
    <location>
        <begin position="101"/>
        <end position="171"/>
    </location>
</feature>
<dbReference type="OrthoDB" id="8033669at2759"/>
<evidence type="ECO:0000256" key="1">
    <source>
        <dbReference type="ARBA" id="ARBA00022460"/>
    </source>
</evidence>
<name>A0A0L0C7P8_LUCCU</name>
<dbReference type="PROSITE" id="PS00233">
    <property type="entry name" value="CHIT_BIND_RR_1"/>
    <property type="match status" value="1"/>
</dbReference>
<dbReference type="InterPro" id="IPR031311">
    <property type="entry name" value="CHIT_BIND_RR_consensus"/>
</dbReference>
<evidence type="ECO:0000313" key="6">
    <source>
        <dbReference type="Proteomes" id="UP000037069"/>
    </source>
</evidence>
<feature type="chain" id="PRO_5005536033" description="Cuticle protein 19" evidence="4">
    <location>
        <begin position="20"/>
        <end position="240"/>
    </location>
</feature>
<keyword evidence="4" id="KW-0732">Signal</keyword>
<evidence type="ECO:0000256" key="2">
    <source>
        <dbReference type="PROSITE-ProRule" id="PRU00497"/>
    </source>
</evidence>
<feature type="compositionally biased region" description="Basic and acidic residues" evidence="3">
    <location>
        <begin position="147"/>
        <end position="164"/>
    </location>
</feature>
<feature type="compositionally biased region" description="Basic and acidic residues" evidence="3">
    <location>
        <begin position="117"/>
        <end position="138"/>
    </location>
</feature>
<dbReference type="EMBL" id="JRES01000902">
    <property type="protein sequence ID" value="KNC27434.1"/>
    <property type="molecule type" value="Genomic_DNA"/>
</dbReference>
<keyword evidence="6" id="KW-1185">Reference proteome</keyword>
<dbReference type="GO" id="GO:0042302">
    <property type="term" value="F:structural constituent of cuticle"/>
    <property type="evidence" value="ECO:0007669"/>
    <property type="project" value="UniProtKB-UniRule"/>
</dbReference>
<dbReference type="GO" id="GO:0005615">
    <property type="term" value="C:extracellular space"/>
    <property type="evidence" value="ECO:0007669"/>
    <property type="project" value="TreeGrafter"/>
</dbReference>
<feature type="signal peptide" evidence="4">
    <location>
        <begin position="1"/>
        <end position="19"/>
    </location>
</feature>
<accession>A0A0L0C7P8</accession>
<feature type="compositionally biased region" description="Basic and acidic residues" evidence="3">
    <location>
        <begin position="101"/>
        <end position="111"/>
    </location>
</feature>
<proteinExistence type="predicted"/>
<dbReference type="OMA" id="HSEGAYD"/>
<dbReference type="InterPro" id="IPR000618">
    <property type="entry name" value="Insect_cuticle"/>
</dbReference>
<evidence type="ECO:0008006" key="7">
    <source>
        <dbReference type="Google" id="ProtNLM"/>
    </source>
</evidence>
<reference evidence="5 6" key="1">
    <citation type="journal article" date="2015" name="Nat. Commun.">
        <title>Lucilia cuprina genome unlocks parasitic fly biology to underpin future interventions.</title>
        <authorList>
            <person name="Anstead C.A."/>
            <person name="Korhonen P.K."/>
            <person name="Young N.D."/>
            <person name="Hall R.S."/>
            <person name="Jex A.R."/>
            <person name="Murali S.C."/>
            <person name="Hughes D.S."/>
            <person name="Lee S.F."/>
            <person name="Perry T."/>
            <person name="Stroehlein A.J."/>
            <person name="Ansell B.R."/>
            <person name="Breugelmans B."/>
            <person name="Hofmann A."/>
            <person name="Qu J."/>
            <person name="Dugan S."/>
            <person name="Lee S.L."/>
            <person name="Chao H."/>
            <person name="Dinh H."/>
            <person name="Han Y."/>
            <person name="Doddapaneni H.V."/>
            <person name="Worley K.C."/>
            <person name="Muzny D.M."/>
            <person name="Ioannidis P."/>
            <person name="Waterhouse R.M."/>
            <person name="Zdobnov E.M."/>
            <person name="James P.J."/>
            <person name="Bagnall N.H."/>
            <person name="Kotze A.C."/>
            <person name="Gibbs R.A."/>
            <person name="Richards S."/>
            <person name="Batterham P."/>
            <person name="Gasser R.B."/>
        </authorList>
    </citation>
    <scope>NUCLEOTIDE SEQUENCE [LARGE SCALE GENOMIC DNA]</scope>
    <source>
        <strain evidence="5 6">LS</strain>
        <tissue evidence="5">Full body</tissue>
    </source>
</reference>
<dbReference type="AlphaFoldDB" id="A0A0L0C7P8"/>